<feature type="compositionally biased region" description="Basic and acidic residues" evidence="2">
    <location>
        <begin position="229"/>
        <end position="246"/>
    </location>
</feature>
<evidence type="ECO:0000259" key="4">
    <source>
        <dbReference type="Pfam" id="PF03914"/>
    </source>
</evidence>
<proteinExistence type="inferred from homology"/>
<feature type="region of interest" description="Disordered" evidence="2">
    <location>
        <begin position="615"/>
        <end position="676"/>
    </location>
</feature>
<dbReference type="SUPFAM" id="SSF48371">
    <property type="entry name" value="ARM repeat"/>
    <property type="match status" value="1"/>
</dbReference>
<reference evidence="5 6" key="2">
    <citation type="journal article" date="2017" name="Sci. Rep.">
        <title>Ant-infecting Ophiocordyceps genomes reveal a high diversity of potential behavioral manipulation genes and a possible major role for enterotoxins.</title>
        <authorList>
            <person name="de Bekker C."/>
            <person name="Ohm R.A."/>
            <person name="Evans H.C."/>
            <person name="Brachmann A."/>
            <person name="Hughes D.P."/>
        </authorList>
    </citation>
    <scope>NUCLEOTIDE SEQUENCE [LARGE SCALE GENOMIC DNA]</scope>
    <source>
        <strain evidence="5 6">SC16a</strain>
    </source>
</reference>
<dbReference type="InterPro" id="IPR016024">
    <property type="entry name" value="ARM-type_fold"/>
</dbReference>
<feature type="compositionally biased region" description="Basic and acidic residues" evidence="2">
    <location>
        <begin position="657"/>
        <end position="668"/>
    </location>
</feature>
<dbReference type="InterPro" id="IPR029069">
    <property type="entry name" value="HotDog_dom_sf"/>
</dbReference>
<evidence type="ECO:0008006" key="7">
    <source>
        <dbReference type="Google" id="ProtNLM"/>
    </source>
</evidence>
<comment type="caution">
    <text evidence="5">The sequence shown here is derived from an EMBL/GenBank/DDBJ whole genome shotgun (WGS) entry which is preliminary data.</text>
</comment>
<keyword evidence="6" id="KW-1185">Reference proteome</keyword>
<dbReference type="Pfam" id="PF03061">
    <property type="entry name" value="4HBT"/>
    <property type="match status" value="1"/>
</dbReference>
<sequence>MNLASKKSRAQAIGAIGALVDLLGPGNLLPPDRRLRTFQSQPELLGALQRNSVKKWTPGQPLPGKITGAHLIAWAFEDWLKETYFRIIQLLEAWCSDEIEYSRSKAVDFVYTLLKEKPEQEANLLKLLVNKLGDRDRKIASRVSYLLLQLQEAHPAIKTIVIRAVEQDILLHPSQDIRSKQYAINTLNQTILSSKEPDVAETLLRIYFDLFVTLLKAGGISTPAQMDSGDSRDAKQSSSRPKETRKGKPSNGKPGRPKESKQLVPEAEATDKLVSAILTGVNRAVPFVAANDAIMEHHLDTLFRIAHSANLNTGIQALLLIQQLTSTRHLAADRFYRTLYESLLDPRLVTSSKQSLYLNLLLRALKNDVDVRRVKAFVKRMLQIAGLHQPPFICGLLYVAGHLRQTFPGLSTLLEEPERSEFDGDEPQNQERYDGRKRNPEHSNAHRSCLWEIIPAQMHYHPSVSVCAATLVDGDRVMQKPDLDSHSLIRFLDRFVYKSPKPTDKARGASIMQPLRASKDVGDIWLGKKDAGSAAPGVNTAAFRNMKVENVAAEDIFFHQYFQHMPKDAKKSAEKSAPDDEEQDEDGIWEALVATQPDIVDEESDDGFDELEAADMASEDGSSPAMSLDSDMEEEDEVSSDGLAAMDEGDDHDEEDEKKRERERDEATSGRSRRKALKGLPMFASVDDYAELLTGEEDGRWEQKRKMGRGFWSLAFSRRLVIDGFGRQSTPAVSSNCFKRPKTGSEVEVEVEARGMLRRSDVLRRFAPPEATPWRRLGRQQRRWHTASASFGGPGGRMPKGLSLVAVAVASGALGAAAAWKALTARGLGFYSDEASLQRFSVAEADAEARRAEETIDRHPLATELRQRPDMTESRPHMRMPAEYRERNLTGGALAGAGKVPVPARTWTEAGGKSLVTMVYVGDHLCGHPGLVHGGFLATMLDEGLAWCCFDALPHKMGVTARLTINYRKPTPANSFLVLRAETVRVEGRKAWVKGHVELLAEPGEKPTVLAEAEALYVSPRHAALMPRILH</sequence>
<dbReference type="PANTHER" id="PTHR12048">
    <property type="entry name" value="CCAAT-BINDING FACTOR-RELATED"/>
    <property type="match status" value="1"/>
</dbReference>
<protein>
    <recommendedName>
        <fullName evidence="7">CCAAT-binding factor domain-containing protein</fullName>
    </recommendedName>
</protein>
<evidence type="ECO:0000259" key="3">
    <source>
        <dbReference type="Pfam" id="PF03061"/>
    </source>
</evidence>
<dbReference type="STRING" id="268505.A0A2A9PSK0"/>
<dbReference type="InterPro" id="IPR011989">
    <property type="entry name" value="ARM-like"/>
</dbReference>
<gene>
    <name evidence="5" type="ORF">XA68_13798</name>
</gene>
<dbReference type="CDD" id="cd03443">
    <property type="entry name" value="PaaI_thioesterase"/>
    <property type="match status" value="1"/>
</dbReference>
<dbReference type="OrthoDB" id="28947at2759"/>
<dbReference type="Gene3D" id="1.25.10.10">
    <property type="entry name" value="Leucine-rich Repeat Variant"/>
    <property type="match status" value="1"/>
</dbReference>
<evidence type="ECO:0000313" key="6">
    <source>
        <dbReference type="Proteomes" id="UP000037136"/>
    </source>
</evidence>
<dbReference type="Pfam" id="PF03914">
    <property type="entry name" value="CBF"/>
    <property type="match status" value="1"/>
</dbReference>
<feature type="region of interest" description="Disordered" evidence="2">
    <location>
        <begin position="222"/>
        <end position="266"/>
    </location>
</feature>
<name>A0A2A9PSK0_OPHUN</name>
<dbReference type="InterPro" id="IPR005612">
    <property type="entry name" value="CCAAT-binding_factor"/>
</dbReference>
<feature type="compositionally biased region" description="Acidic residues" evidence="2">
    <location>
        <begin position="630"/>
        <end position="639"/>
    </location>
</feature>
<dbReference type="InterPro" id="IPR040155">
    <property type="entry name" value="CEBPZ/Mak21-like"/>
</dbReference>
<dbReference type="SUPFAM" id="SSF54637">
    <property type="entry name" value="Thioesterase/thiol ester dehydrase-isomerase"/>
    <property type="match status" value="1"/>
</dbReference>
<organism evidence="5 6">
    <name type="scientific">Ophiocordyceps unilateralis</name>
    <name type="common">Zombie-ant fungus</name>
    <name type="synonym">Torrubia unilateralis</name>
    <dbReference type="NCBI Taxonomy" id="268505"/>
    <lineage>
        <taxon>Eukaryota</taxon>
        <taxon>Fungi</taxon>
        <taxon>Dikarya</taxon>
        <taxon>Ascomycota</taxon>
        <taxon>Pezizomycotina</taxon>
        <taxon>Sordariomycetes</taxon>
        <taxon>Hypocreomycetidae</taxon>
        <taxon>Hypocreales</taxon>
        <taxon>Ophiocordycipitaceae</taxon>
        <taxon>Ophiocordyceps</taxon>
    </lineage>
</organism>
<comment type="similarity">
    <text evidence="1">Belongs to the CBF/MAK21 family.</text>
</comment>
<dbReference type="GO" id="GO:0005634">
    <property type="term" value="C:nucleus"/>
    <property type="evidence" value="ECO:0007669"/>
    <property type="project" value="TreeGrafter"/>
</dbReference>
<dbReference type="Proteomes" id="UP000037136">
    <property type="component" value="Unassembled WGS sequence"/>
</dbReference>
<feature type="compositionally biased region" description="Basic and acidic residues" evidence="2">
    <location>
        <begin position="429"/>
        <end position="442"/>
    </location>
</feature>
<evidence type="ECO:0000313" key="5">
    <source>
        <dbReference type="EMBL" id="PFH63341.1"/>
    </source>
</evidence>
<feature type="domain" description="Thioesterase" evidence="3">
    <location>
        <begin position="930"/>
        <end position="995"/>
    </location>
</feature>
<feature type="domain" description="CCAAT-binding factor" evidence="4">
    <location>
        <begin position="315"/>
        <end position="468"/>
    </location>
</feature>
<feature type="compositionally biased region" description="Acidic residues" evidence="2">
    <location>
        <begin position="647"/>
        <end position="656"/>
    </location>
</feature>
<reference evidence="5 6" key="1">
    <citation type="journal article" date="2015" name="BMC Genomics">
        <title>Gene expression during zombie ant biting behavior reflects the complexity underlying fungal parasitic behavioral manipulation.</title>
        <authorList>
            <person name="de Bekker C."/>
            <person name="Ohm R.A."/>
            <person name="Loreto R.G."/>
            <person name="Sebastian A."/>
            <person name="Albert I."/>
            <person name="Merrow M."/>
            <person name="Brachmann A."/>
            <person name="Hughes D.P."/>
        </authorList>
    </citation>
    <scope>NUCLEOTIDE SEQUENCE [LARGE SCALE GENOMIC DNA]</scope>
    <source>
        <strain evidence="5 6">SC16a</strain>
    </source>
</reference>
<evidence type="ECO:0000256" key="2">
    <source>
        <dbReference type="SAM" id="MobiDB-lite"/>
    </source>
</evidence>
<feature type="region of interest" description="Disordered" evidence="2">
    <location>
        <begin position="417"/>
        <end position="442"/>
    </location>
</feature>
<dbReference type="Gene3D" id="3.10.129.10">
    <property type="entry name" value="Hotdog Thioesterase"/>
    <property type="match status" value="1"/>
</dbReference>
<dbReference type="InterPro" id="IPR006683">
    <property type="entry name" value="Thioestr_dom"/>
</dbReference>
<accession>A0A2A9PSK0</accession>
<dbReference type="AlphaFoldDB" id="A0A2A9PSK0"/>
<evidence type="ECO:0000256" key="1">
    <source>
        <dbReference type="ARBA" id="ARBA00007797"/>
    </source>
</evidence>
<dbReference type="EMBL" id="LAZP02000003">
    <property type="protein sequence ID" value="PFH63341.1"/>
    <property type="molecule type" value="Genomic_DNA"/>
</dbReference>
<dbReference type="PANTHER" id="PTHR12048:SF0">
    <property type="entry name" value="CCAAT_ENHANCER-BINDING PROTEIN ZETA"/>
    <property type="match status" value="1"/>
</dbReference>